<evidence type="ECO:0000256" key="6">
    <source>
        <dbReference type="ARBA" id="ARBA00022847"/>
    </source>
</evidence>
<dbReference type="InterPro" id="IPR036259">
    <property type="entry name" value="MFS_trans_sf"/>
</dbReference>
<comment type="caution">
    <text evidence="12">The sequence shown here is derived from an EMBL/GenBank/DDBJ whole genome shotgun (WGS) entry which is preliminary data.</text>
</comment>
<keyword evidence="8 10" id="KW-0472">Membrane</keyword>
<feature type="transmembrane region" description="Helical" evidence="10">
    <location>
        <begin position="64"/>
        <end position="88"/>
    </location>
</feature>
<evidence type="ECO:0000256" key="1">
    <source>
        <dbReference type="ARBA" id="ARBA00004651"/>
    </source>
</evidence>
<feature type="region of interest" description="Disordered" evidence="9">
    <location>
        <begin position="1"/>
        <end position="20"/>
    </location>
</feature>
<comment type="subcellular location">
    <subcellularLocation>
        <location evidence="1">Cell membrane</location>
        <topology evidence="1">Multi-pass membrane protein</topology>
    </subcellularLocation>
</comment>
<evidence type="ECO:0000313" key="12">
    <source>
        <dbReference type="EMBL" id="MCZ4590452.1"/>
    </source>
</evidence>
<feature type="transmembrane region" description="Helical" evidence="10">
    <location>
        <begin position="287"/>
        <end position="310"/>
    </location>
</feature>
<evidence type="ECO:0000256" key="2">
    <source>
        <dbReference type="ARBA" id="ARBA00008240"/>
    </source>
</evidence>
<comment type="similarity">
    <text evidence="2">Belongs to the major facilitator superfamily. Metabolite:H+ Symporter (MHS) family (TC 2.A.1.6) family.</text>
</comment>
<proteinExistence type="inferred from homology"/>
<feature type="transmembrane region" description="Helical" evidence="10">
    <location>
        <begin position="130"/>
        <end position="154"/>
    </location>
</feature>
<dbReference type="Gene3D" id="1.20.1250.20">
    <property type="entry name" value="MFS general substrate transporter like domains"/>
    <property type="match status" value="2"/>
</dbReference>
<feature type="transmembrane region" description="Helical" evidence="10">
    <location>
        <begin position="414"/>
        <end position="434"/>
    </location>
</feature>
<dbReference type="RefSeq" id="WP_269593056.1">
    <property type="nucleotide sequence ID" value="NZ_JAPWIS010000050.1"/>
</dbReference>
<evidence type="ECO:0000256" key="8">
    <source>
        <dbReference type="ARBA" id="ARBA00023136"/>
    </source>
</evidence>
<dbReference type="Pfam" id="PF07690">
    <property type="entry name" value="MFS_1"/>
    <property type="match status" value="1"/>
</dbReference>
<dbReference type="PANTHER" id="PTHR43528">
    <property type="entry name" value="ALPHA-KETOGLUTARATE PERMEASE"/>
    <property type="match status" value="1"/>
</dbReference>
<evidence type="ECO:0000259" key="11">
    <source>
        <dbReference type="PROSITE" id="PS50850"/>
    </source>
</evidence>
<feature type="transmembrane region" description="Helical" evidence="10">
    <location>
        <begin position="204"/>
        <end position="221"/>
    </location>
</feature>
<dbReference type="SUPFAM" id="SSF103473">
    <property type="entry name" value="MFS general substrate transporter"/>
    <property type="match status" value="1"/>
</dbReference>
<evidence type="ECO:0000313" key="13">
    <source>
        <dbReference type="Proteomes" id="UP001066327"/>
    </source>
</evidence>
<accession>A0ABT4NSU8</accession>
<keyword evidence="13" id="KW-1185">Reference proteome</keyword>
<evidence type="ECO:0000256" key="4">
    <source>
        <dbReference type="ARBA" id="ARBA00022475"/>
    </source>
</evidence>
<keyword evidence="7 10" id="KW-1133">Transmembrane helix</keyword>
<sequence length="444" mass="47101">MDTTPEINVQSPSAPEASKEEGSSLRRVIGSATAGTFIEYYDFAIYGSMAPIIAKAFFPNADPVVALLSTFAVFALAFVARPLGGFVWGPVGDRIGRKRTLSAIILLISIATVLIGLIPDYNVIGVAAPILLVILRLVQGLSAGGEITGAAIFVAEHAPNRRRGFLVSLLQVATTAAFVSGIFVAAAVAALLSDDAMQSWGWRIPFLLAGPMGIVGLYIRLKVDETPSFQSVKRDAAVVRTPLVAALRGRNNIKEMGYAAAYYMPSMVSFYLLMTFMPTFLKKEMSFTVATSLAIIAIAGSIQMIAVPIFGRFSDLIGRRALLRLTAAGFIVLTYPAFVLLNSGHLAAAIIGLILLVIPTAAAQANNLTPGLERFRTNIRFTGSAATFGVLVALFGGTAPYVSTFLIEVTGSPFAPGIYLVLTVVPSLIVSFFVSETANRPLPD</sequence>
<gene>
    <name evidence="12" type="ORF">O4328_43730</name>
</gene>
<dbReference type="InterPro" id="IPR011701">
    <property type="entry name" value="MFS"/>
</dbReference>
<protein>
    <submittedName>
        <fullName evidence="12">MFS transporter</fullName>
    </submittedName>
</protein>
<evidence type="ECO:0000256" key="10">
    <source>
        <dbReference type="SAM" id="Phobius"/>
    </source>
</evidence>
<feature type="transmembrane region" description="Helical" evidence="10">
    <location>
        <begin position="260"/>
        <end position="281"/>
    </location>
</feature>
<keyword evidence="6" id="KW-0769">Symport</keyword>
<dbReference type="PROSITE" id="PS50850">
    <property type="entry name" value="MFS"/>
    <property type="match status" value="1"/>
</dbReference>
<keyword evidence="5 10" id="KW-0812">Transmembrane</keyword>
<keyword evidence="3" id="KW-0813">Transport</keyword>
<organism evidence="12 13">
    <name type="scientific">Rhodococcus opacus</name>
    <name type="common">Nocardia opaca</name>
    <dbReference type="NCBI Taxonomy" id="37919"/>
    <lineage>
        <taxon>Bacteria</taxon>
        <taxon>Bacillati</taxon>
        <taxon>Actinomycetota</taxon>
        <taxon>Actinomycetes</taxon>
        <taxon>Mycobacteriales</taxon>
        <taxon>Nocardiaceae</taxon>
        <taxon>Rhodococcus</taxon>
    </lineage>
</organism>
<dbReference type="InterPro" id="IPR051084">
    <property type="entry name" value="H+-coupled_symporters"/>
</dbReference>
<feature type="transmembrane region" description="Helical" evidence="10">
    <location>
        <begin position="347"/>
        <end position="369"/>
    </location>
</feature>
<evidence type="ECO:0000256" key="3">
    <source>
        <dbReference type="ARBA" id="ARBA00022448"/>
    </source>
</evidence>
<dbReference type="PROSITE" id="PS00217">
    <property type="entry name" value="SUGAR_TRANSPORT_2"/>
    <property type="match status" value="1"/>
</dbReference>
<evidence type="ECO:0000256" key="7">
    <source>
        <dbReference type="ARBA" id="ARBA00022989"/>
    </source>
</evidence>
<dbReference type="InterPro" id="IPR020846">
    <property type="entry name" value="MFS_dom"/>
</dbReference>
<dbReference type="InterPro" id="IPR005829">
    <property type="entry name" value="Sugar_transporter_CS"/>
</dbReference>
<evidence type="ECO:0000256" key="5">
    <source>
        <dbReference type="ARBA" id="ARBA00022692"/>
    </source>
</evidence>
<feature type="transmembrane region" description="Helical" evidence="10">
    <location>
        <begin position="381"/>
        <end position="402"/>
    </location>
</feature>
<feature type="domain" description="Major facilitator superfamily (MFS) profile" evidence="11">
    <location>
        <begin position="28"/>
        <end position="438"/>
    </location>
</feature>
<reference evidence="12" key="1">
    <citation type="submission" date="2022-12" db="EMBL/GenBank/DDBJ databases">
        <authorList>
            <person name="Krivoruchko A.V."/>
            <person name="Elkin A."/>
        </authorList>
    </citation>
    <scope>NUCLEOTIDE SEQUENCE</scope>
    <source>
        <strain evidence="12">IEGM 249</strain>
    </source>
</reference>
<feature type="compositionally biased region" description="Polar residues" evidence="9">
    <location>
        <begin position="1"/>
        <end position="13"/>
    </location>
</feature>
<feature type="transmembrane region" description="Helical" evidence="10">
    <location>
        <begin position="100"/>
        <end position="118"/>
    </location>
</feature>
<dbReference type="EMBL" id="JAPWIS010000050">
    <property type="protein sequence ID" value="MCZ4590452.1"/>
    <property type="molecule type" value="Genomic_DNA"/>
</dbReference>
<feature type="transmembrane region" description="Helical" evidence="10">
    <location>
        <begin position="166"/>
        <end position="192"/>
    </location>
</feature>
<keyword evidence="4" id="KW-1003">Cell membrane</keyword>
<feature type="transmembrane region" description="Helical" evidence="10">
    <location>
        <begin position="322"/>
        <end position="341"/>
    </location>
</feature>
<dbReference type="PANTHER" id="PTHR43528:SF1">
    <property type="entry name" value="ALPHA-KETOGLUTARATE PERMEASE"/>
    <property type="match status" value="1"/>
</dbReference>
<evidence type="ECO:0000256" key="9">
    <source>
        <dbReference type="SAM" id="MobiDB-lite"/>
    </source>
</evidence>
<dbReference type="Proteomes" id="UP001066327">
    <property type="component" value="Unassembled WGS sequence"/>
</dbReference>
<name>A0ABT4NSU8_RHOOP</name>